<gene>
    <name evidence="5" type="ORF">HA331_08180</name>
</gene>
<protein>
    <submittedName>
        <fullName evidence="5">Metalloregulator ArsR/SmtB family transcription factor</fullName>
    </submittedName>
</protein>
<keyword evidence="3" id="KW-0804">Transcription</keyword>
<dbReference type="Pfam" id="PF12840">
    <property type="entry name" value="HTH_20"/>
    <property type="match status" value="1"/>
</dbReference>
<dbReference type="InterPro" id="IPR000835">
    <property type="entry name" value="HTH_MarR-typ"/>
</dbReference>
<dbReference type="PANTHER" id="PTHR33154">
    <property type="entry name" value="TRANSCRIPTIONAL REGULATOR, ARSR FAMILY"/>
    <property type="match status" value="1"/>
</dbReference>
<dbReference type="InterPro" id="IPR051081">
    <property type="entry name" value="HTH_MetalResp_TranReg"/>
</dbReference>
<keyword evidence="1" id="KW-0805">Transcription regulation</keyword>
<dbReference type="PRINTS" id="PR00778">
    <property type="entry name" value="HTHARSR"/>
</dbReference>
<organism evidence="5 6">
    <name type="scientific">Pyrococcus horikoshii</name>
    <dbReference type="NCBI Taxonomy" id="53953"/>
    <lineage>
        <taxon>Archaea</taxon>
        <taxon>Methanobacteriati</taxon>
        <taxon>Methanobacteriota</taxon>
        <taxon>Thermococci</taxon>
        <taxon>Thermococcales</taxon>
        <taxon>Thermococcaceae</taxon>
        <taxon>Pyrococcus</taxon>
    </lineage>
</organism>
<evidence type="ECO:0000256" key="3">
    <source>
        <dbReference type="ARBA" id="ARBA00023163"/>
    </source>
</evidence>
<evidence type="ECO:0000256" key="1">
    <source>
        <dbReference type="ARBA" id="ARBA00023015"/>
    </source>
</evidence>
<dbReference type="InterPro" id="IPR036388">
    <property type="entry name" value="WH-like_DNA-bd_sf"/>
</dbReference>
<dbReference type="AlphaFoldDB" id="A0A832WL05"/>
<sequence length="185" mass="21623">MCRIPVMIVSQPKQLKALSDPTRIKILELLREHPMSVSEIAERLGRDKSTVYRHIKALEDAGLVEVVEKIGNEVVYGRVAYVFLLVPNSNKEIEDLRRAYLSREVEKLIEVLEDSGIRIRDKEKFRSIVQKVFRDIENQSQHILSRLMNSSFDEIALIHILNFLTFLYSHKYVEESKQLFKLLDI</sequence>
<dbReference type="PANTHER" id="PTHR33154:SF38">
    <property type="entry name" value="HTH ARSR-TYPE DOMAIN-CONTAINING PROTEIN"/>
    <property type="match status" value="1"/>
</dbReference>
<dbReference type="SMART" id="SM00418">
    <property type="entry name" value="HTH_ARSR"/>
    <property type="match status" value="1"/>
</dbReference>
<dbReference type="OMA" id="VYRHIKA"/>
<accession>A0A832WL05</accession>
<dbReference type="EMBL" id="DUJN01000007">
    <property type="protein sequence ID" value="HII61699.1"/>
    <property type="molecule type" value="Genomic_DNA"/>
</dbReference>
<reference evidence="5" key="1">
    <citation type="journal article" date="2020" name="bioRxiv">
        <title>A rank-normalized archaeal taxonomy based on genome phylogeny resolves widespread incomplete and uneven classifications.</title>
        <authorList>
            <person name="Rinke C."/>
            <person name="Chuvochina M."/>
            <person name="Mussig A.J."/>
            <person name="Chaumeil P.-A."/>
            <person name="Waite D.W."/>
            <person name="Whitman W.B."/>
            <person name="Parks D.H."/>
            <person name="Hugenholtz P."/>
        </authorList>
    </citation>
    <scope>NUCLEOTIDE SEQUENCE</scope>
    <source>
        <strain evidence="5">UBA8834</strain>
    </source>
</reference>
<dbReference type="InterPro" id="IPR036390">
    <property type="entry name" value="WH_DNA-bd_sf"/>
</dbReference>
<evidence type="ECO:0000313" key="6">
    <source>
        <dbReference type="Proteomes" id="UP000617544"/>
    </source>
</evidence>
<evidence type="ECO:0000313" key="5">
    <source>
        <dbReference type="EMBL" id="HII61699.1"/>
    </source>
</evidence>
<name>A0A832WL05_PYRHR</name>
<dbReference type="PROSITE" id="PS50987">
    <property type="entry name" value="HTH_ARSR_2"/>
    <property type="match status" value="1"/>
</dbReference>
<dbReference type="SMART" id="SM00347">
    <property type="entry name" value="HTH_MARR"/>
    <property type="match status" value="1"/>
</dbReference>
<evidence type="ECO:0000259" key="4">
    <source>
        <dbReference type="PROSITE" id="PS50987"/>
    </source>
</evidence>
<dbReference type="GO" id="GO:0003677">
    <property type="term" value="F:DNA binding"/>
    <property type="evidence" value="ECO:0007669"/>
    <property type="project" value="UniProtKB-KW"/>
</dbReference>
<evidence type="ECO:0000256" key="2">
    <source>
        <dbReference type="ARBA" id="ARBA00023125"/>
    </source>
</evidence>
<dbReference type="RefSeq" id="WP_010885995.1">
    <property type="nucleotide sequence ID" value="NZ_DUJN01000007.1"/>
</dbReference>
<keyword evidence="2" id="KW-0238">DNA-binding</keyword>
<feature type="domain" description="HTH arsR-type" evidence="4">
    <location>
        <begin position="3"/>
        <end position="97"/>
    </location>
</feature>
<proteinExistence type="predicted"/>
<dbReference type="Gene3D" id="1.10.10.10">
    <property type="entry name" value="Winged helix-like DNA-binding domain superfamily/Winged helix DNA-binding domain"/>
    <property type="match status" value="1"/>
</dbReference>
<dbReference type="CDD" id="cd00090">
    <property type="entry name" value="HTH_ARSR"/>
    <property type="match status" value="1"/>
</dbReference>
<dbReference type="InterPro" id="IPR011991">
    <property type="entry name" value="ArsR-like_HTH"/>
</dbReference>
<dbReference type="SUPFAM" id="SSF46785">
    <property type="entry name" value="Winged helix' DNA-binding domain"/>
    <property type="match status" value="1"/>
</dbReference>
<dbReference type="GO" id="GO:0003700">
    <property type="term" value="F:DNA-binding transcription factor activity"/>
    <property type="evidence" value="ECO:0007669"/>
    <property type="project" value="InterPro"/>
</dbReference>
<dbReference type="Proteomes" id="UP000617544">
    <property type="component" value="Unassembled WGS sequence"/>
</dbReference>
<comment type="caution">
    <text evidence="5">The sequence shown here is derived from an EMBL/GenBank/DDBJ whole genome shotgun (WGS) entry which is preliminary data.</text>
</comment>
<dbReference type="GeneID" id="1442777"/>
<dbReference type="InterPro" id="IPR001845">
    <property type="entry name" value="HTH_ArsR_DNA-bd_dom"/>
</dbReference>
<dbReference type="NCBIfam" id="NF033788">
    <property type="entry name" value="HTH_metalloreg"/>
    <property type="match status" value="1"/>
</dbReference>